<evidence type="ECO:0000256" key="2">
    <source>
        <dbReference type="ARBA" id="ARBA00022771"/>
    </source>
</evidence>
<evidence type="ECO:0000256" key="1">
    <source>
        <dbReference type="ARBA" id="ARBA00022723"/>
    </source>
</evidence>
<dbReference type="InterPro" id="IPR000433">
    <property type="entry name" value="Znf_ZZ"/>
</dbReference>
<name>A0A6B2KY82_9EUKA</name>
<organism evidence="6">
    <name type="scientific">Arcella intermedia</name>
    <dbReference type="NCBI Taxonomy" id="1963864"/>
    <lineage>
        <taxon>Eukaryota</taxon>
        <taxon>Amoebozoa</taxon>
        <taxon>Tubulinea</taxon>
        <taxon>Elardia</taxon>
        <taxon>Arcellinida</taxon>
        <taxon>Sphaerothecina</taxon>
        <taxon>Arcellidae</taxon>
        <taxon>Arcella</taxon>
    </lineage>
</organism>
<feature type="compositionally biased region" description="Acidic residues" evidence="4">
    <location>
        <begin position="608"/>
        <end position="620"/>
    </location>
</feature>
<dbReference type="SUPFAM" id="SSF57850">
    <property type="entry name" value="RING/U-box"/>
    <property type="match status" value="1"/>
</dbReference>
<feature type="domain" description="JmjC" evidence="5">
    <location>
        <begin position="83"/>
        <end position="248"/>
    </location>
</feature>
<feature type="compositionally biased region" description="Pro residues" evidence="4">
    <location>
        <begin position="690"/>
        <end position="702"/>
    </location>
</feature>
<sequence>MVSQAVLQEGRPLIVRKVTESWKKELFSWYWLRDNSGDTYISPRNLQTLVDLQGWTMREYINYFLQEEKDRLVELYGKDASCPPEWSKYISDKLKPYSCHESSDLLADLPKELQPETLMLYIGMENTFTPGHIDTCASVGQNLMAHGDPDAYALWILFATQDRDKARELWSAYGGDIEEDNCYLPMEELKNSKAKFYVFRQRPGDLVFVPPDSVHQVVNKGGRSLKVAWNRIFPSTVEQSYESLLSYHKYQKPPVFRVKALAFCGAKNRIKGLKEKEQVEEGDRVAVRNELVPLLKLLKVIVNEEFVSEKAIKEMGEWEVMNYEDTLAHSRRCNICHADIFNRCYKCPVCEDFDVCFHCICEGRGCKLKNTHRKKYIMAENIPMKELMRVVEEGEELVRKVIGEEVEGVKVKEDSVATLAFRKVTKQKQNEKKLQAKKSKAKKKGSSSDTDEDKKVKKKKRTSSDVPKANKKKKSSKRSKTENIEQQLKKRKLSKDSKTKSKRRKASSDSDYEDKEPKNSQKRKYDSSMEEEEEYEEKRENKKKKRSSSNLKNTKKAVAKRSRDEAEKIETSKKAADVEDSEAGSLRRRKSKKHKDDMFYYEAMPETSESEEEEYSEEDSEFKLVTQKKPKKEKKVVSAAKPKKKVEDKQTTPKTTPKKSSSNSSSQKSMRFFSYIPIDVPPATSSVVPPEGPPNTGAPPSYPAVHFPQNQPPPPHILQRSDPYLTNPLLDPESPLTIQPLIQPAPFLPSSFQSPWAQPPPVPLSENNY</sequence>
<dbReference type="EMBL" id="GIBP01000740">
    <property type="protein sequence ID" value="NDV29709.1"/>
    <property type="molecule type" value="Transcribed_RNA"/>
</dbReference>
<feature type="compositionally biased region" description="Basic residues" evidence="4">
    <location>
        <begin position="541"/>
        <end position="560"/>
    </location>
</feature>
<protein>
    <recommendedName>
        <fullName evidence="5">JmjC domain-containing protein</fullName>
    </recommendedName>
</protein>
<reference evidence="6" key="1">
    <citation type="journal article" date="2020" name="J. Eukaryot. Microbiol.">
        <title>De novo Sequencing, Assembly and Annotation of the Transcriptome for the Free-Living Testate Amoeba Arcella intermedia.</title>
        <authorList>
            <person name="Ribeiro G.M."/>
            <person name="Porfirio-Sousa A.L."/>
            <person name="Maurer-Alcala X.X."/>
            <person name="Katz L.A."/>
            <person name="Lahr D.J.G."/>
        </authorList>
    </citation>
    <scope>NUCLEOTIDE SEQUENCE</scope>
</reference>
<keyword evidence="2" id="KW-0863">Zinc-finger</keyword>
<keyword evidence="3" id="KW-0862">Zinc</keyword>
<evidence type="ECO:0000313" key="6">
    <source>
        <dbReference type="EMBL" id="NDV29709.1"/>
    </source>
</evidence>
<feature type="compositionally biased region" description="Low complexity" evidence="4">
    <location>
        <begin position="652"/>
        <end position="669"/>
    </location>
</feature>
<evidence type="ECO:0000256" key="3">
    <source>
        <dbReference type="ARBA" id="ARBA00022833"/>
    </source>
</evidence>
<accession>A0A6B2KY82</accession>
<dbReference type="Pfam" id="PF02373">
    <property type="entry name" value="JmjC"/>
    <property type="match status" value="1"/>
</dbReference>
<evidence type="ECO:0000259" key="5">
    <source>
        <dbReference type="PROSITE" id="PS51184"/>
    </source>
</evidence>
<dbReference type="SUPFAM" id="SSF51197">
    <property type="entry name" value="Clavaminate synthase-like"/>
    <property type="match status" value="1"/>
</dbReference>
<dbReference type="SMART" id="SM00558">
    <property type="entry name" value="JmjC"/>
    <property type="match status" value="1"/>
</dbReference>
<dbReference type="AlphaFoldDB" id="A0A6B2KY82"/>
<dbReference type="GO" id="GO:0008270">
    <property type="term" value="F:zinc ion binding"/>
    <property type="evidence" value="ECO:0007669"/>
    <property type="project" value="UniProtKB-KW"/>
</dbReference>
<feature type="region of interest" description="Disordered" evidence="4">
    <location>
        <begin position="425"/>
        <end position="737"/>
    </location>
</feature>
<feature type="compositionally biased region" description="Basic and acidic residues" evidence="4">
    <location>
        <begin position="515"/>
        <end position="527"/>
    </location>
</feature>
<dbReference type="InterPro" id="IPR003347">
    <property type="entry name" value="JmjC_dom"/>
</dbReference>
<feature type="compositionally biased region" description="Basic residues" evidence="4">
    <location>
        <begin position="435"/>
        <end position="445"/>
    </location>
</feature>
<feature type="compositionally biased region" description="Basic residues" evidence="4">
    <location>
        <begin position="469"/>
        <end position="478"/>
    </location>
</feature>
<keyword evidence="1" id="KW-0479">Metal-binding</keyword>
<dbReference type="PROSITE" id="PS01357">
    <property type="entry name" value="ZF_ZZ_1"/>
    <property type="match status" value="1"/>
</dbReference>
<evidence type="ECO:0000256" key="4">
    <source>
        <dbReference type="SAM" id="MobiDB-lite"/>
    </source>
</evidence>
<dbReference type="PROSITE" id="PS51184">
    <property type="entry name" value="JMJC"/>
    <property type="match status" value="1"/>
</dbReference>
<feature type="region of interest" description="Disordered" evidence="4">
    <location>
        <begin position="749"/>
        <end position="769"/>
    </location>
</feature>
<feature type="compositionally biased region" description="Basic and acidic residues" evidence="4">
    <location>
        <begin position="561"/>
        <end position="577"/>
    </location>
</feature>
<proteinExistence type="predicted"/>
<dbReference type="Gene3D" id="2.60.120.650">
    <property type="entry name" value="Cupin"/>
    <property type="match status" value="1"/>
</dbReference>